<dbReference type="SUPFAM" id="SSF56112">
    <property type="entry name" value="Protein kinase-like (PK-like)"/>
    <property type="match status" value="1"/>
</dbReference>
<dbReference type="PROSITE" id="PS50011">
    <property type="entry name" value="PROTEIN_KINASE_DOM"/>
    <property type="match status" value="1"/>
</dbReference>
<comment type="catalytic activity">
    <reaction evidence="12">
        <text>L-tyrosyl-[protein] + ATP = O-phospho-L-tyrosyl-[protein] + ADP + H(+)</text>
        <dbReference type="Rhea" id="RHEA:10596"/>
        <dbReference type="Rhea" id="RHEA-COMP:10136"/>
        <dbReference type="Rhea" id="RHEA-COMP:20101"/>
        <dbReference type="ChEBI" id="CHEBI:15378"/>
        <dbReference type="ChEBI" id="CHEBI:30616"/>
        <dbReference type="ChEBI" id="CHEBI:46858"/>
        <dbReference type="ChEBI" id="CHEBI:61978"/>
        <dbReference type="ChEBI" id="CHEBI:456216"/>
        <dbReference type="EC" id="2.7.12.2"/>
    </reaction>
</comment>
<evidence type="ECO:0000256" key="5">
    <source>
        <dbReference type="ARBA" id="ARBA00022777"/>
    </source>
</evidence>
<accession>A0A0B1TWK4</accession>
<evidence type="ECO:0000256" key="9">
    <source>
        <dbReference type="ARBA" id="ARBA00038999"/>
    </source>
</evidence>
<comment type="similarity">
    <text evidence="8">Belongs to the protein kinase superfamily. STE Ser/Thr protein kinase family. MAP kinase kinase subfamily.</text>
</comment>
<evidence type="ECO:0000256" key="7">
    <source>
        <dbReference type="ARBA" id="ARBA00023137"/>
    </source>
</evidence>
<dbReference type="GO" id="GO:0005524">
    <property type="term" value="F:ATP binding"/>
    <property type="evidence" value="ECO:0007669"/>
    <property type="project" value="UniProtKB-KW"/>
</dbReference>
<dbReference type="AlphaFoldDB" id="A0A0B1TWK4"/>
<keyword evidence="6" id="KW-0067">ATP-binding</keyword>
<keyword evidence="4" id="KW-0547">Nucleotide-binding</keyword>
<dbReference type="Gene3D" id="3.30.200.20">
    <property type="entry name" value="Phosphorylase Kinase, domain 1"/>
    <property type="match status" value="1"/>
</dbReference>
<protein>
    <recommendedName>
        <fullName evidence="9">mitogen-activated protein kinase kinase</fullName>
        <ecNumber evidence="9">2.7.12.2</ecNumber>
    </recommendedName>
</protein>
<dbReference type="Pfam" id="PF00069">
    <property type="entry name" value="Pkinase"/>
    <property type="match status" value="1"/>
</dbReference>
<evidence type="ECO:0000256" key="12">
    <source>
        <dbReference type="ARBA" id="ARBA00051693"/>
    </source>
</evidence>
<reference evidence="14 15" key="1">
    <citation type="submission" date="2014-03" db="EMBL/GenBank/DDBJ databases">
        <title>Draft genome of the hookworm Oesophagostomum dentatum.</title>
        <authorList>
            <person name="Mitreva M."/>
        </authorList>
    </citation>
    <scope>NUCLEOTIDE SEQUENCE [LARGE SCALE GENOMIC DNA]</scope>
    <source>
        <strain evidence="14 15">OD-Hann</strain>
    </source>
</reference>
<evidence type="ECO:0000256" key="10">
    <source>
        <dbReference type="ARBA" id="ARBA00049014"/>
    </source>
</evidence>
<feature type="domain" description="Protein kinase" evidence="13">
    <location>
        <begin position="51"/>
        <end position="308"/>
    </location>
</feature>
<evidence type="ECO:0000256" key="8">
    <source>
        <dbReference type="ARBA" id="ARBA00038035"/>
    </source>
</evidence>
<evidence type="ECO:0000256" key="11">
    <source>
        <dbReference type="ARBA" id="ARBA00049299"/>
    </source>
</evidence>
<dbReference type="EMBL" id="KN549203">
    <property type="protein sequence ID" value="KHJ99845.1"/>
    <property type="molecule type" value="Genomic_DNA"/>
</dbReference>
<dbReference type="PROSITE" id="PS00108">
    <property type="entry name" value="PROTEIN_KINASE_ST"/>
    <property type="match status" value="1"/>
</dbReference>
<dbReference type="EC" id="2.7.12.2" evidence="9"/>
<name>A0A0B1TWK4_OESDE</name>
<dbReference type="GO" id="GO:0004674">
    <property type="term" value="F:protein serine/threonine kinase activity"/>
    <property type="evidence" value="ECO:0007669"/>
    <property type="project" value="UniProtKB-KW"/>
</dbReference>
<comment type="catalytic activity">
    <reaction evidence="11">
        <text>L-threonyl-[protein] + ATP = O-phospho-L-threonyl-[protein] + ADP + H(+)</text>
        <dbReference type="Rhea" id="RHEA:46608"/>
        <dbReference type="Rhea" id="RHEA-COMP:11060"/>
        <dbReference type="Rhea" id="RHEA-COMP:11605"/>
        <dbReference type="ChEBI" id="CHEBI:15378"/>
        <dbReference type="ChEBI" id="CHEBI:30013"/>
        <dbReference type="ChEBI" id="CHEBI:30616"/>
        <dbReference type="ChEBI" id="CHEBI:61977"/>
        <dbReference type="ChEBI" id="CHEBI:456216"/>
        <dbReference type="EC" id="2.7.12.2"/>
    </reaction>
</comment>
<gene>
    <name evidence="14" type="ORF">OESDEN_00184</name>
</gene>
<organism evidence="14 15">
    <name type="scientific">Oesophagostomum dentatum</name>
    <name type="common">Nodular worm</name>
    <dbReference type="NCBI Taxonomy" id="61180"/>
    <lineage>
        <taxon>Eukaryota</taxon>
        <taxon>Metazoa</taxon>
        <taxon>Ecdysozoa</taxon>
        <taxon>Nematoda</taxon>
        <taxon>Chromadorea</taxon>
        <taxon>Rhabditida</taxon>
        <taxon>Rhabditina</taxon>
        <taxon>Rhabditomorpha</taxon>
        <taxon>Strongyloidea</taxon>
        <taxon>Strongylidae</taxon>
        <taxon>Oesophagostomum</taxon>
    </lineage>
</organism>
<dbReference type="InterPro" id="IPR000719">
    <property type="entry name" value="Prot_kinase_dom"/>
</dbReference>
<proteinExistence type="inferred from homology"/>
<dbReference type="GO" id="GO:0004708">
    <property type="term" value="F:MAP kinase kinase activity"/>
    <property type="evidence" value="ECO:0007669"/>
    <property type="project" value="UniProtKB-EC"/>
</dbReference>
<dbReference type="Proteomes" id="UP000053660">
    <property type="component" value="Unassembled WGS sequence"/>
</dbReference>
<evidence type="ECO:0000259" key="13">
    <source>
        <dbReference type="PROSITE" id="PS50011"/>
    </source>
</evidence>
<evidence type="ECO:0000313" key="15">
    <source>
        <dbReference type="Proteomes" id="UP000053660"/>
    </source>
</evidence>
<evidence type="ECO:0000256" key="6">
    <source>
        <dbReference type="ARBA" id="ARBA00022840"/>
    </source>
</evidence>
<dbReference type="InterPro" id="IPR011009">
    <property type="entry name" value="Kinase-like_dom_sf"/>
</dbReference>
<dbReference type="PANTHER" id="PTHR47238:SF2">
    <property type="entry name" value="DUAL SPECIFICITY MITOGEN-ACTIVATED PROTEIN KINASE KINASE HEMIPTEROUS"/>
    <property type="match status" value="1"/>
</dbReference>
<keyword evidence="3" id="KW-0808">Transferase</keyword>
<dbReference type="GO" id="GO:0006950">
    <property type="term" value="P:response to stress"/>
    <property type="evidence" value="ECO:0007669"/>
    <property type="project" value="UniProtKB-ARBA"/>
</dbReference>
<evidence type="ECO:0000256" key="2">
    <source>
        <dbReference type="ARBA" id="ARBA00022553"/>
    </source>
</evidence>
<sequence length="327" mass="36575">MSLGFGDAREDDSVSSYRQGNSIDSLYQELMVSSGLLTIGGKTQKVAFEDLQFIAELGHGSCGHVSKMQFNDNVMAVKAMPRSTNPVENNRIIMDLRILSRAYDCPHIVHSYGYIITENEVMICMEAMATCLDLLLKRTGNQPIPEPIVGKIEESEFKTQGSVIIRILQNVIHRDVKPSNILLDWNGVVKLCDFGISGFLIESRAKSKGAGCPPYMAPERVRVTEDTPYDIRSDVWSLGITLVELATGHFPYEGSDFQIISSILELPSPSLKTTDGFTPEFCNLVDLCLRRNVEERPRYAAILRHKFIVNNEKANTDVSEWFGEIMT</sequence>
<keyword evidence="1" id="KW-0723">Serine/threonine-protein kinase</keyword>
<dbReference type="Gene3D" id="1.10.510.10">
    <property type="entry name" value="Transferase(Phosphotransferase) domain 1"/>
    <property type="match status" value="1"/>
</dbReference>
<dbReference type="InterPro" id="IPR052468">
    <property type="entry name" value="Dual_spec_MAPK_kinase"/>
</dbReference>
<evidence type="ECO:0000313" key="14">
    <source>
        <dbReference type="EMBL" id="KHJ99845.1"/>
    </source>
</evidence>
<comment type="catalytic activity">
    <reaction evidence="10">
        <text>L-seryl-[protein] + ATP = O-phospho-L-seryl-[protein] + ADP + H(+)</text>
        <dbReference type="Rhea" id="RHEA:17989"/>
        <dbReference type="Rhea" id="RHEA-COMP:9863"/>
        <dbReference type="Rhea" id="RHEA-COMP:11604"/>
        <dbReference type="ChEBI" id="CHEBI:15378"/>
        <dbReference type="ChEBI" id="CHEBI:29999"/>
        <dbReference type="ChEBI" id="CHEBI:30616"/>
        <dbReference type="ChEBI" id="CHEBI:83421"/>
        <dbReference type="ChEBI" id="CHEBI:456216"/>
        <dbReference type="EC" id="2.7.12.2"/>
    </reaction>
</comment>
<dbReference type="InterPro" id="IPR008271">
    <property type="entry name" value="Ser/Thr_kinase_AS"/>
</dbReference>
<keyword evidence="5 14" id="KW-0418">Kinase</keyword>
<dbReference type="SMART" id="SM00220">
    <property type="entry name" value="S_TKc"/>
    <property type="match status" value="1"/>
</dbReference>
<dbReference type="FunFam" id="3.30.200.20:FF:000040">
    <property type="entry name" value="Dual specificity mitogen-activated protein kinase kinase"/>
    <property type="match status" value="1"/>
</dbReference>
<dbReference type="OrthoDB" id="10252354at2759"/>
<keyword evidence="15" id="KW-1185">Reference proteome</keyword>
<dbReference type="GO" id="GO:0004713">
    <property type="term" value="F:protein tyrosine kinase activity"/>
    <property type="evidence" value="ECO:0007669"/>
    <property type="project" value="UniProtKB-KW"/>
</dbReference>
<evidence type="ECO:0000256" key="4">
    <source>
        <dbReference type="ARBA" id="ARBA00022741"/>
    </source>
</evidence>
<evidence type="ECO:0000256" key="3">
    <source>
        <dbReference type="ARBA" id="ARBA00022679"/>
    </source>
</evidence>
<keyword evidence="2" id="KW-0597">Phosphoprotein</keyword>
<evidence type="ECO:0000256" key="1">
    <source>
        <dbReference type="ARBA" id="ARBA00022527"/>
    </source>
</evidence>
<keyword evidence="7" id="KW-0829">Tyrosine-protein kinase</keyword>
<dbReference type="PANTHER" id="PTHR47238">
    <property type="entry name" value="MITOGEN-ACTIVATED PROTEIN KINASE KINASE 5"/>
    <property type="match status" value="1"/>
</dbReference>